<evidence type="ECO:0000313" key="3">
    <source>
        <dbReference type="EMBL" id="CBW25724.1"/>
    </source>
</evidence>
<dbReference type="RefSeq" id="WP_014243509.1">
    <property type="nucleotide sequence ID" value="NC_016620.1"/>
</dbReference>
<feature type="chain" id="PRO_5003154420" evidence="2">
    <location>
        <begin position="19"/>
        <end position="365"/>
    </location>
</feature>
<sequence>MKFIILAMCLVAPVHLLAAESFGGIFLDSSIPNFQLHALKGDLTYLYRKEKVADDESFQTLLELESIDGPTLYNWIYNRVKYIIGEEYQIRGRNYVTRRDFQFPSTPLPEDAFDSHDAYGGSVIMSNIGAGLYLDGKKKKILKGIKLQRKKVYATTPRVGILQIGQGLFADRIMINDNINSEANTIKRLGTLFHEARHSDGNGNHIGFYHHRCPIGHSLYGFSACEPYANGSYTIDAVATKKLLEDCKSCSLEDRSALEAKIADSFDRVVVLSHLKTEQELLEEMESYKKVIDVYTMLLETSPSTAQTSQQELERWSAKYQECADQLEELRSNPQPTSRDSSPEGDFSELTVEESSRLIENSLKR</sequence>
<dbReference type="HOGENOM" id="CLU_758133_0_0_7"/>
<dbReference type="eggNOG" id="ENOG5033YSW">
    <property type="taxonomic scope" value="Bacteria"/>
</dbReference>
<feature type="region of interest" description="Disordered" evidence="1">
    <location>
        <begin position="327"/>
        <end position="365"/>
    </location>
</feature>
<keyword evidence="4" id="KW-1185">Reference proteome</keyword>
<dbReference type="EMBL" id="FQ312005">
    <property type="protein sequence ID" value="CBW25724.1"/>
    <property type="molecule type" value="Genomic_DNA"/>
</dbReference>
<evidence type="ECO:0000256" key="2">
    <source>
        <dbReference type="SAM" id="SignalP"/>
    </source>
</evidence>
<proteinExistence type="predicted"/>
<dbReference type="PATRIC" id="fig|862908.3.peg.791"/>
<accession>E1WX23</accession>
<name>E1WX23_HALMS</name>
<feature type="signal peptide" evidence="2">
    <location>
        <begin position="1"/>
        <end position="18"/>
    </location>
</feature>
<dbReference type="OrthoDB" id="5292561at2"/>
<evidence type="ECO:0000313" key="4">
    <source>
        <dbReference type="Proteomes" id="UP000008963"/>
    </source>
</evidence>
<keyword evidence="2" id="KW-0732">Signal</keyword>
<feature type="compositionally biased region" description="Basic and acidic residues" evidence="1">
    <location>
        <begin position="354"/>
        <end position="365"/>
    </location>
</feature>
<dbReference type="Proteomes" id="UP000008963">
    <property type="component" value="Chromosome"/>
</dbReference>
<protein>
    <submittedName>
        <fullName evidence="3">Exported protein</fullName>
    </submittedName>
</protein>
<organism evidence="3 4">
    <name type="scientific">Halobacteriovorax marinus (strain ATCC BAA-682 / DSM 15412 / SJ)</name>
    <name type="common">Bacteriovorax marinus</name>
    <dbReference type="NCBI Taxonomy" id="862908"/>
    <lineage>
        <taxon>Bacteria</taxon>
        <taxon>Pseudomonadati</taxon>
        <taxon>Bdellovibrionota</taxon>
        <taxon>Bacteriovoracia</taxon>
        <taxon>Bacteriovoracales</taxon>
        <taxon>Halobacteriovoraceae</taxon>
        <taxon>Halobacteriovorax</taxon>
    </lineage>
</organism>
<dbReference type="KEGG" id="bmx:BMS_0828"/>
<gene>
    <name evidence="3" type="ordered locus">BMS_0828</name>
</gene>
<dbReference type="AlphaFoldDB" id="E1WX23"/>
<dbReference type="STRING" id="862908.BMS_0828"/>
<reference evidence="4" key="1">
    <citation type="journal article" date="2013" name="ISME J.">
        <title>A small predatory core genome in the divergent marine Bacteriovorax marinus SJ and the terrestrial Bdellovibrio bacteriovorus.</title>
        <authorList>
            <person name="Crossman L.C."/>
            <person name="Chen H."/>
            <person name="Cerdeno-Tarraga A.M."/>
            <person name="Brooks K."/>
            <person name="Quail M.A."/>
            <person name="Pineiro S.A."/>
            <person name="Hobley L."/>
            <person name="Sockett R.E."/>
            <person name="Bentley S.D."/>
            <person name="Parkhill J."/>
            <person name="Williams H.N."/>
            <person name="Stine O.C."/>
        </authorList>
    </citation>
    <scope>NUCLEOTIDE SEQUENCE [LARGE SCALE GENOMIC DNA]</scope>
    <source>
        <strain evidence="4">ATCC BAA-682 / DSM 15412 / SJ</strain>
    </source>
</reference>
<evidence type="ECO:0000256" key="1">
    <source>
        <dbReference type="SAM" id="MobiDB-lite"/>
    </source>
</evidence>